<keyword evidence="1" id="KW-0456">Lyase</keyword>
<dbReference type="EMBL" id="FNAF01000002">
    <property type="protein sequence ID" value="SDD23919.1"/>
    <property type="molecule type" value="Genomic_DNA"/>
</dbReference>
<feature type="domain" description="Siroheme decarboxylase NirL-like HTH" evidence="7">
    <location>
        <begin position="9"/>
        <end position="53"/>
    </location>
</feature>
<dbReference type="RefSeq" id="WP_091791081.1">
    <property type="nucleotide sequence ID" value="NZ_FNAF01000002.1"/>
</dbReference>
<dbReference type="PANTHER" id="PTHR43413">
    <property type="entry name" value="TRANSCRIPTIONAL REGULATOR, ASNC FAMILY"/>
    <property type="match status" value="1"/>
</dbReference>
<proteinExistence type="inferred from homology"/>
<dbReference type="InterPro" id="IPR050684">
    <property type="entry name" value="HTH-Siroheme_Decarb"/>
</dbReference>
<evidence type="ECO:0000259" key="6">
    <source>
        <dbReference type="Pfam" id="PF17805"/>
    </source>
</evidence>
<dbReference type="InterPro" id="IPR040523">
    <property type="entry name" value="AsnC_trans_reg2"/>
</dbReference>
<keyword evidence="9" id="KW-1185">Reference proteome</keyword>
<comment type="similarity">
    <text evidence="3">Belongs to the Ahb/Nir family.</text>
</comment>
<feature type="domain" description="Siroheme decarboxylase AsnC-like ligand binding" evidence="6">
    <location>
        <begin position="66"/>
        <end position="155"/>
    </location>
</feature>
<gene>
    <name evidence="8" type="ORF">SAMN04489866_10251</name>
</gene>
<dbReference type="Pfam" id="PF17805">
    <property type="entry name" value="AsnC_trans_reg2"/>
    <property type="match status" value="1"/>
</dbReference>
<accession>A0A1G6T4G5</accession>
<keyword evidence="8" id="KW-0238">DNA-binding</keyword>
<comment type="catalytic activity">
    <reaction evidence="5">
        <text>siroheme + 2 H(+) = 12,18-didecarboxysiroheme + 2 CO2</text>
        <dbReference type="Rhea" id="RHEA:19093"/>
        <dbReference type="ChEBI" id="CHEBI:15378"/>
        <dbReference type="ChEBI" id="CHEBI:16526"/>
        <dbReference type="ChEBI" id="CHEBI:60052"/>
        <dbReference type="ChEBI" id="CHEBI:140497"/>
        <dbReference type="EC" id="4.1.1.111"/>
    </reaction>
</comment>
<dbReference type="EC" id="4.1.1.111" evidence="4"/>
<evidence type="ECO:0000313" key="8">
    <source>
        <dbReference type="EMBL" id="SDD23919.1"/>
    </source>
</evidence>
<reference evidence="8 9" key="1">
    <citation type="submission" date="2016-10" db="EMBL/GenBank/DDBJ databases">
        <authorList>
            <person name="de Groot N.N."/>
        </authorList>
    </citation>
    <scope>NUCLEOTIDE SEQUENCE [LARGE SCALE GENOMIC DNA]</scope>
    <source>
        <strain evidence="8 9">DSM 20475</strain>
    </source>
</reference>
<evidence type="ECO:0000256" key="3">
    <source>
        <dbReference type="ARBA" id="ARBA00023457"/>
    </source>
</evidence>
<dbReference type="GO" id="GO:0016829">
    <property type="term" value="F:lyase activity"/>
    <property type="evidence" value="ECO:0007669"/>
    <property type="project" value="UniProtKB-KW"/>
</dbReference>
<dbReference type="PANTHER" id="PTHR43413:SF1">
    <property type="entry name" value="SIROHEME DECARBOXYLASE NIRL SUBUNIT"/>
    <property type="match status" value="1"/>
</dbReference>
<dbReference type="OrthoDB" id="9806536at2"/>
<dbReference type="Gene3D" id="3.30.70.3460">
    <property type="match status" value="1"/>
</dbReference>
<evidence type="ECO:0000256" key="5">
    <source>
        <dbReference type="ARBA" id="ARBA00048470"/>
    </source>
</evidence>
<protein>
    <recommendedName>
        <fullName evidence="4">siroheme decarboxylase</fullName>
        <ecNumber evidence="4">4.1.1.111</ecNumber>
    </recommendedName>
</protein>
<dbReference type="AlphaFoldDB" id="A0A1G6T4G5"/>
<comment type="pathway">
    <text evidence="2">Porphyrin-containing compound metabolism.</text>
</comment>
<sequence>MSKPLTDQERAIVRALQNDLPLVPEPYAALAAEMDISEAELMAGIHSLMDKGCLKRISIALRHKNVGYTINVMVVWDVPDDQVDAIGQEVARHPAVTHCYRRNREPRFPYNLYTMVHARNDAEYDVIMGELVEIIGKDTPHDLSFDALRSMRELKKIGMKYFIEDPEDVVDDDA</sequence>
<dbReference type="GO" id="GO:0003677">
    <property type="term" value="F:DNA binding"/>
    <property type="evidence" value="ECO:0007669"/>
    <property type="project" value="UniProtKB-KW"/>
</dbReference>
<name>A0A1G6T4G5_PEPNI</name>
<evidence type="ECO:0000313" key="9">
    <source>
        <dbReference type="Proteomes" id="UP000198995"/>
    </source>
</evidence>
<evidence type="ECO:0000259" key="7">
    <source>
        <dbReference type="Pfam" id="PF22451"/>
    </source>
</evidence>
<dbReference type="Proteomes" id="UP000198995">
    <property type="component" value="Unassembled WGS sequence"/>
</dbReference>
<evidence type="ECO:0000256" key="4">
    <source>
        <dbReference type="ARBA" id="ARBA00023471"/>
    </source>
</evidence>
<dbReference type="STRING" id="2741.SAMN04489866_10251"/>
<evidence type="ECO:0000256" key="2">
    <source>
        <dbReference type="ARBA" id="ARBA00023444"/>
    </source>
</evidence>
<dbReference type="InterPro" id="IPR053953">
    <property type="entry name" value="NirdL-like_HTH"/>
</dbReference>
<dbReference type="Pfam" id="PF22451">
    <property type="entry name" value="NirdL-like_HTH"/>
    <property type="match status" value="1"/>
</dbReference>
<organism evidence="8 9">
    <name type="scientific">Peptococcus niger</name>
    <dbReference type="NCBI Taxonomy" id="2741"/>
    <lineage>
        <taxon>Bacteria</taxon>
        <taxon>Bacillati</taxon>
        <taxon>Bacillota</taxon>
        <taxon>Clostridia</taxon>
        <taxon>Eubacteriales</taxon>
        <taxon>Peptococcaceae</taxon>
        <taxon>Peptococcus</taxon>
    </lineage>
</organism>
<evidence type="ECO:0000256" key="1">
    <source>
        <dbReference type="ARBA" id="ARBA00023239"/>
    </source>
</evidence>